<dbReference type="InterPro" id="IPR018704">
    <property type="entry name" value="SecYEG/CpoB_TPR"/>
</dbReference>
<dbReference type="SUPFAM" id="SSF48452">
    <property type="entry name" value="TPR-like"/>
    <property type="match status" value="4"/>
</dbReference>
<dbReference type="Pfam" id="PF09976">
    <property type="entry name" value="TPR_21"/>
    <property type="match status" value="1"/>
</dbReference>
<dbReference type="SMART" id="SM00028">
    <property type="entry name" value="TPR"/>
    <property type="match status" value="15"/>
</dbReference>
<accession>A0ABV2B4B4</accession>
<feature type="repeat" description="TPR" evidence="3">
    <location>
        <begin position="715"/>
        <end position="748"/>
    </location>
</feature>
<evidence type="ECO:0000259" key="4">
    <source>
        <dbReference type="Pfam" id="PF09976"/>
    </source>
</evidence>
<gene>
    <name evidence="5" type="ORF">SADO_15684</name>
</gene>
<evidence type="ECO:0000256" key="1">
    <source>
        <dbReference type="ARBA" id="ARBA00022737"/>
    </source>
</evidence>
<dbReference type="Pfam" id="PF13432">
    <property type="entry name" value="TPR_16"/>
    <property type="match status" value="2"/>
</dbReference>
<comment type="caution">
    <text evidence="5">The sequence shown here is derived from an EMBL/GenBank/DDBJ whole genome shotgun (WGS) entry which is preliminary data.</text>
</comment>
<dbReference type="PANTHER" id="PTHR45586:SF1">
    <property type="entry name" value="LIPOPOLYSACCHARIDE ASSEMBLY PROTEIN B"/>
    <property type="match status" value="1"/>
</dbReference>
<dbReference type="PROSITE" id="PS50005">
    <property type="entry name" value="TPR"/>
    <property type="match status" value="1"/>
</dbReference>
<dbReference type="PROSITE" id="PS51257">
    <property type="entry name" value="PROKAR_LIPOPROTEIN"/>
    <property type="match status" value="1"/>
</dbReference>
<evidence type="ECO:0000313" key="5">
    <source>
        <dbReference type="EMBL" id="MES1930703.1"/>
    </source>
</evidence>
<dbReference type="InterPro" id="IPR051012">
    <property type="entry name" value="CellSynth/LPSAsmb/PSIAsmb"/>
</dbReference>
<dbReference type="EMBL" id="APND01000005">
    <property type="protein sequence ID" value="MES1930703.1"/>
    <property type="molecule type" value="Genomic_DNA"/>
</dbReference>
<proteinExistence type="predicted"/>
<organism evidence="5 6">
    <name type="scientific">Salinisphaera dokdonensis CL-ES53</name>
    <dbReference type="NCBI Taxonomy" id="1304272"/>
    <lineage>
        <taxon>Bacteria</taxon>
        <taxon>Pseudomonadati</taxon>
        <taxon>Pseudomonadota</taxon>
        <taxon>Gammaproteobacteria</taxon>
        <taxon>Salinisphaerales</taxon>
        <taxon>Salinisphaeraceae</taxon>
        <taxon>Salinisphaera</taxon>
    </lineage>
</organism>
<keyword evidence="6" id="KW-1185">Reference proteome</keyword>
<dbReference type="InterPro" id="IPR019734">
    <property type="entry name" value="TPR_rpt"/>
</dbReference>
<dbReference type="Pfam" id="PF14559">
    <property type="entry name" value="TPR_19"/>
    <property type="match status" value="4"/>
</dbReference>
<evidence type="ECO:0000256" key="2">
    <source>
        <dbReference type="ARBA" id="ARBA00022803"/>
    </source>
</evidence>
<protein>
    <submittedName>
        <fullName evidence="5">PEP-CTERM system TPR-repeat lipoprotein</fullName>
    </submittedName>
</protein>
<dbReference type="Proteomes" id="UP001460888">
    <property type="component" value="Unassembled WGS sequence"/>
</dbReference>
<reference evidence="5 6" key="1">
    <citation type="submission" date="2013-03" db="EMBL/GenBank/DDBJ databases">
        <title>Salinisphaera dokdonensis CL-ES53 Genome Sequencing.</title>
        <authorList>
            <person name="Li C."/>
            <person name="Lai Q."/>
            <person name="Shao Z."/>
        </authorList>
    </citation>
    <scope>NUCLEOTIDE SEQUENCE [LARGE SCALE GENOMIC DNA]</scope>
    <source>
        <strain evidence="5 6">CL-ES53</strain>
    </source>
</reference>
<dbReference type="InterPro" id="IPR014266">
    <property type="entry name" value="PEP-CTERM_TPR_PrsT"/>
</dbReference>
<feature type="domain" description="Ancillary SecYEG translocon subunit/Cell division coordinator CpoB TPR" evidence="4">
    <location>
        <begin position="628"/>
        <end position="748"/>
    </location>
</feature>
<evidence type="ECO:0000256" key="3">
    <source>
        <dbReference type="PROSITE-ProRule" id="PRU00339"/>
    </source>
</evidence>
<dbReference type="PANTHER" id="PTHR45586">
    <property type="entry name" value="TPR REPEAT-CONTAINING PROTEIN PA4667"/>
    <property type="match status" value="1"/>
</dbReference>
<dbReference type="NCBIfam" id="TIGR02917">
    <property type="entry name" value="PEP_TPR_lipo"/>
    <property type="match status" value="1"/>
</dbReference>
<keyword evidence="5" id="KW-0449">Lipoprotein</keyword>
<dbReference type="InterPro" id="IPR011990">
    <property type="entry name" value="TPR-like_helical_dom_sf"/>
</dbReference>
<evidence type="ECO:0000313" key="6">
    <source>
        <dbReference type="Proteomes" id="UP001460888"/>
    </source>
</evidence>
<keyword evidence="2 3" id="KW-0802">TPR repeat</keyword>
<name>A0ABV2B4B4_9GAMM</name>
<dbReference type="Gene3D" id="1.25.40.10">
    <property type="entry name" value="Tetratricopeptide repeat domain"/>
    <property type="match status" value="5"/>
</dbReference>
<keyword evidence="1" id="KW-0677">Repeat</keyword>
<sequence length="940" mass="100582">MSGMLRRHNYLIFMVLAACFAIAGCGFTESIDSRMEKASADVEAGRYRAAEIHLKNVLQKEPSHGGARLLLGRLSLATTQYEDAVEHLQRASDLGVSAQEINRPLAKALIGAGRFDQALTRLADSPDGAEILALRGDALLGLDRDEEAAAAFAEALELQADYPAGLVGQARLAQRSGDDARAGELLTRALQVSPDFLPALEARGGLAYSDGRCADAINDFEHVVGLPVTEVSRVQRFVARAFLADCQLQLQEFGPAEENVAILIKEGPDNPYANYLQSLVSIRHKDYETATTHLQRLLKLAPQNPRGLTLLASVKMAQGEYQLAEVYLNETLARTPGNRSALRMLASLQVKQGRAQIAVERLQDALAASPNDPQIRAMLAEALVSAGDSESALQFALGESDQQINGAWSIGLAARMVDAGNSEAATALLDAVDGSDGADGQSTAQLRVALAIKEGKIDQAVTQAEALAAKNPGSPAMKRLLATAYVAAARLDEAQHVLEAGLAENLQDASFQLALGLLAMRQGDFDRARTQLESLLDGADPNAHPNALLAMAKLEGVQGNEGAALQWLEKAYESRPDDRFIAVALSRAYLAAGLSGKAVNVTSKLADGQPDDAEMRHLNGVTLITADRIDEGIEDLARAVQIEPESRSYRMDLARAQLAANRLDAAREQLTNVHDRFPDYAPAITSLAMTQLRQGDVDTAMATADELARNPEGKVAAEVLKGSIHSAQGQFAAAAKAYERARNLKPSQALTFKVFEARRRSGDEAAGEALKEWLTAHSSDAQVRLVYAQWLESAKRTAQAANAYETVLASEPENPAALNNLALLYAETNSERALKLAERAHALAPGNPAITDTLGWIELRSGDRSRGLALIREAAQAAPGLLEIQYHLAFALAGSSAEAERAEAREILGRLMASQEEGEARARANQLSQMLALPVTPTDG</sequence>